<protein>
    <submittedName>
        <fullName evidence="3">Uncharacterized protein</fullName>
    </submittedName>
</protein>
<feature type="compositionally biased region" description="Polar residues" evidence="2">
    <location>
        <begin position="252"/>
        <end position="266"/>
    </location>
</feature>
<feature type="region of interest" description="Disordered" evidence="2">
    <location>
        <begin position="198"/>
        <end position="306"/>
    </location>
</feature>
<keyword evidence="1" id="KW-0175">Coiled coil</keyword>
<dbReference type="Proteomes" id="UP001322138">
    <property type="component" value="Unassembled WGS sequence"/>
</dbReference>
<evidence type="ECO:0000256" key="2">
    <source>
        <dbReference type="SAM" id="MobiDB-lite"/>
    </source>
</evidence>
<feature type="compositionally biased region" description="Low complexity" evidence="2">
    <location>
        <begin position="267"/>
        <end position="283"/>
    </location>
</feature>
<evidence type="ECO:0000256" key="1">
    <source>
        <dbReference type="SAM" id="Coils"/>
    </source>
</evidence>
<feature type="compositionally biased region" description="Basic and acidic residues" evidence="2">
    <location>
        <begin position="213"/>
        <end position="228"/>
    </location>
</feature>
<dbReference type="EMBL" id="JAFFGZ010000006">
    <property type="protein sequence ID" value="KAK4642930.1"/>
    <property type="molecule type" value="Genomic_DNA"/>
</dbReference>
<keyword evidence="4" id="KW-1185">Reference proteome</keyword>
<sequence length="306" mass="34656">MAAFATDSYVSWDDFLRIRSSQDEQLVSQLTKIRQDSNQATQRLDQIAQRLNRLQGEFNTRFDHLELENKRSQARFYNYTLKNPALRIAPIPTYHPTQGILEPDPTLFPRHAKDFYALRSPSNARHRNMLSYLVIFYDIQLFAPDEDEDEDGDEARPEDVDSEATVDRRAVELLETILGLNEDNFIRFRERAAELRVRPAPSAVKRSQPLAQRGEEAETRRPILELRPHVPAQHESSSEMSDKAQMGWRVGTRSTPPSQRVTVNNLQAAVAAAARAGQPAGVPAEPPRPGSGGSDSTRPFTTPQKR</sequence>
<reference evidence="3 4" key="1">
    <citation type="journal article" date="2023" name="bioRxiv">
        <title>High-quality genome assemblies of four members of thePodospora anserinaspecies complex.</title>
        <authorList>
            <person name="Ament-Velasquez S.L."/>
            <person name="Vogan A.A."/>
            <person name="Wallerman O."/>
            <person name="Hartmann F."/>
            <person name="Gautier V."/>
            <person name="Silar P."/>
            <person name="Giraud T."/>
            <person name="Johannesson H."/>
        </authorList>
    </citation>
    <scope>NUCLEOTIDE SEQUENCE [LARGE SCALE GENOMIC DNA]</scope>
    <source>
        <strain evidence="3 4">CBS 112042</strain>
    </source>
</reference>
<name>A0ABR0FG31_9PEZI</name>
<proteinExistence type="predicted"/>
<evidence type="ECO:0000313" key="3">
    <source>
        <dbReference type="EMBL" id="KAK4642930.1"/>
    </source>
</evidence>
<accession>A0ABR0FG31</accession>
<comment type="caution">
    <text evidence="3">The sequence shown here is derived from an EMBL/GenBank/DDBJ whole genome shotgun (WGS) entry which is preliminary data.</text>
</comment>
<dbReference type="RefSeq" id="XP_062731906.1">
    <property type="nucleotide sequence ID" value="XM_062872596.1"/>
</dbReference>
<evidence type="ECO:0000313" key="4">
    <source>
        <dbReference type="Proteomes" id="UP001322138"/>
    </source>
</evidence>
<organism evidence="3 4">
    <name type="scientific">Podospora bellae-mahoneyi</name>
    <dbReference type="NCBI Taxonomy" id="2093777"/>
    <lineage>
        <taxon>Eukaryota</taxon>
        <taxon>Fungi</taxon>
        <taxon>Dikarya</taxon>
        <taxon>Ascomycota</taxon>
        <taxon>Pezizomycotina</taxon>
        <taxon>Sordariomycetes</taxon>
        <taxon>Sordariomycetidae</taxon>
        <taxon>Sordariales</taxon>
        <taxon>Podosporaceae</taxon>
        <taxon>Podospora</taxon>
    </lineage>
</organism>
<dbReference type="GeneID" id="87891820"/>
<gene>
    <name evidence="3" type="ORF">QC761_0062550</name>
</gene>
<feature type="compositionally biased region" description="Polar residues" evidence="2">
    <location>
        <begin position="294"/>
        <end position="306"/>
    </location>
</feature>
<feature type="coiled-coil region" evidence="1">
    <location>
        <begin position="30"/>
        <end position="57"/>
    </location>
</feature>